<gene>
    <name evidence="1" type="ORF">E5986_07960</name>
</gene>
<sequence>MYRCMLYADAASLSNTPVKWPFNLLVLDPIGGSGYCTQILAHNGGSGLVGLYIRAEYGGTWSEWKQL</sequence>
<dbReference type="EMBL" id="SSTJ01000010">
    <property type="protein sequence ID" value="THG36825.1"/>
    <property type="molecule type" value="Genomic_DNA"/>
</dbReference>
<evidence type="ECO:0000313" key="1">
    <source>
        <dbReference type="EMBL" id="THG36825.1"/>
    </source>
</evidence>
<organism evidence="1 2">
    <name type="scientific">Adlercreutzia caecimuris</name>
    <dbReference type="NCBI Taxonomy" id="671266"/>
    <lineage>
        <taxon>Bacteria</taxon>
        <taxon>Bacillati</taxon>
        <taxon>Actinomycetota</taxon>
        <taxon>Coriobacteriia</taxon>
        <taxon>Eggerthellales</taxon>
        <taxon>Eggerthellaceae</taxon>
        <taxon>Adlercreutzia</taxon>
    </lineage>
</organism>
<dbReference type="CDD" id="cd19958">
    <property type="entry name" value="pyocin_knob"/>
    <property type="match status" value="1"/>
</dbReference>
<evidence type="ECO:0000313" key="2">
    <source>
        <dbReference type="Proteomes" id="UP000308978"/>
    </source>
</evidence>
<dbReference type="AlphaFoldDB" id="A0A4S4G2T8"/>
<protein>
    <submittedName>
        <fullName evidence="1">Uncharacterized protein</fullName>
    </submittedName>
</protein>
<comment type="caution">
    <text evidence="1">The sequence shown here is derived from an EMBL/GenBank/DDBJ whole genome shotgun (WGS) entry which is preliminary data.</text>
</comment>
<accession>A0A4S4G2T8</accession>
<proteinExistence type="predicted"/>
<dbReference type="Proteomes" id="UP000308978">
    <property type="component" value="Unassembled WGS sequence"/>
</dbReference>
<reference evidence="1 2" key="1">
    <citation type="submission" date="2019-04" db="EMBL/GenBank/DDBJ databases">
        <title>Microbes associate with the intestines of laboratory mice.</title>
        <authorList>
            <person name="Navarre W."/>
            <person name="Wong E."/>
            <person name="Huang K.C."/>
            <person name="Tropini C."/>
            <person name="Ng K."/>
            <person name="Yu B."/>
        </authorList>
    </citation>
    <scope>NUCLEOTIDE SEQUENCE [LARGE SCALE GENOMIC DNA]</scope>
    <source>
        <strain evidence="1 2">NM80_B27</strain>
    </source>
</reference>
<name>A0A4S4G2T8_9ACTN</name>
<dbReference type="RefSeq" id="WP_136434868.1">
    <property type="nucleotide sequence ID" value="NZ_SSTJ01000010.1"/>
</dbReference>